<dbReference type="SUPFAM" id="SSF56235">
    <property type="entry name" value="N-terminal nucleophile aminohydrolases (Ntn hydrolases)"/>
    <property type="match status" value="1"/>
</dbReference>
<dbReference type="EMBL" id="DTEN01000083">
    <property type="protein sequence ID" value="HGI74465.1"/>
    <property type="molecule type" value="Genomic_DNA"/>
</dbReference>
<dbReference type="AlphaFoldDB" id="A0A7V4DGQ9"/>
<dbReference type="InterPro" id="IPR029055">
    <property type="entry name" value="Ntn_hydrolases_N"/>
</dbReference>
<dbReference type="PANTHER" id="PTHR10188">
    <property type="entry name" value="L-ASPARAGINASE"/>
    <property type="match status" value="1"/>
</dbReference>
<dbReference type="GO" id="GO:0006508">
    <property type="term" value="P:proteolysis"/>
    <property type="evidence" value="ECO:0007669"/>
    <property type="project" value="UniProtKB-KW"/>
</dbReference>
<evidence type="ECO:0000256" key="2">
    <source>
        <dbReference type="ARBA" id="ARBA00022801"/>
    </source>
</evidence>
<protein>
    <recommendedName>
        <fullName evidence="4">Isoaspartyl peptidase</fullName>
    </recommendedName>
</protein>
<keyword evidence="1" id="KW-0645">Protease</keyword>
<dbReference type="Pfam" id="PF01112">
    <property type="entry name" value="Asparaginase_2"/>
    <property type="match status" value="1"/>
</dbReference>
<feature type="active site" description="Nucleophile" evidence="5">
    <location>
        <position position="173"/>
    </location>
</feature>
<reference evidence="8" key="1">
    <citation type="journal article" date="2020" name="mSystems">
        <title>Genome- and Community-Level Interaction Insights into Carbon Utilization and Element Cycling Functions of Hydrothermarchaeota in Hydrothermal Sediment.</title>
        <authorList>
            <person name="Zhou Z."/>
            <person name="Liu Y."/>
            <person name="Xu W."/>
            <person name="Pan J."/>
            <person name="Luo Z.H."/>
            <person name="Li M."/>
        </authorList>
    </citation>
    <scope>NUCLEOTIDE SEQUENCE [LARGE SCALE GENOMIC DNA]</scope>
    <source>
        <strain evidence="8">SpSt-716</strain>
    </source>
</reference>
<dbReference type="InterPro" id="IPR000246">
    <property type="entry name" value="Peptidase_T2"/>
</dbReference>
<evidence type="ECO:0000256" key="6">
    <source>
        <dbReference type="PIRSR" id="PIRSR600246-2"/>
    </source>
</evidence>
<organism evidence="8">
    <name type="scientific">Candidatus Caldatribacterium californiense</name>
    <dbReference type="NCBI Taxonomy" id="1454726"/>
    <lineage>
        <taxon>Bacteria</taxon>
        <taxon>Pseudomonadati</taxon>
        <taxon>Atribacterota</taxon>
        <taxon>Atribacteria</taxon>
        <taxon>Atribacterales</taxon>
        <taxon>Candidatus Caldatribacteriaceae</taxon>
        <taxon>Candidatus Caldatribacterium</taxon>
    </lineage>
</organism>
<dbReference type="GO" id="GO:0016811">
    <property type="term" value="F:hydrolase activity, acting on carbon-nitrogen (but not peptide) bonds, in linear amides"/>
    <property type="evidence" value="ECO:0007669"/>
    <property type="project" value="UniProtKB-ARBA"/>
</dbReference>
<dbReference type="Gene3D" id="3.60.20.30">
    <property type="entry name" value="(Glycosyl)asparaginase"/>
    <property type="match status" value="1"/>
</dbReference>
<keyword evidence="2" id="KW-0378">Hydrolase</keyword>
<evidence type="ECO:0000256" key="3">
    <source>
        <dbReference type="ARBA" id="ARBA00022813"/>
    </source>
</evidence>
<evidence type="ECO:0000256" key="7">
    <source>
        <dbReference type="PIRSR" id="PIRSR600246-3"/>
    </source>
</evidence>
<evidence type="ECO:0000256" key="5">
    <source>
        <dbReference type="PIRSR" id="PIRSR600246-1"/>
    </source>
</evidence>
<evidence type="ECO:0000313" key="8">
    <source>
        <dbReference type="EMBL" id="HGI74465.1"/>
    </source>
</evidence>
<dbReference type="GO" id="GO:0005737">
    <property type="term" value="C:cytoplasm"/>
    <property type="evidence" value="ECO:0007669"/>
    <property type="project" value="TreeGrafter"/>
</dbReference>
<comment type="caution">
    <text evidence="8">The sequence shown here is derived from an EMBL/GenBank/DDBJ whole genome shotgun (WGS) entry which is preliminary data.</text>
</comment>
<name>A0A7V4DGQ9_9BACT</name>
<gene>
    <name evidence="8" type="ORF">ENU96_02105</name>
</gene>
<feature type="binding site" evidence="6">
    <location>
        <begin position="223"/>
        <end position="226"/>
    </location>
    <ligand>
        <name>substrate</name>
    </ligand>
</feature>
<sequence>MSAVVIVVHGGICVEEIPDVFEPLYRACILGMEALQSCEAVDAVEEAVKVLEDDPRLNAGTGAFPNLLGEVEMSASIMKDDFSCGGVAAIKNVRHPISIARAVMERTRHVLLVGEGANLFARLLGFEEYNPVAELTIRTLEKSIAKASQEKNSIYHYYLKRAREKLRRLHLGTVGAVALDASGRIAAGTSTGGIEMQLPGRVGDSPIIGCGTFAWEWGGVSMTGEGEGIVKLGLARKIAEWMEEVSAQEAVDRGMELARKFGVVCGAIAVRRDGEVGFGACGGTLTFAYFRKGMGEPYVFPPRS</sequence>
<feature type="site" description="Cleavage; by autolysis" evidence="7">
    <location>
        <begin position="172"/>
        <end position="173"/>
    </location>
</feature>
<dbReference type="CDD" id="cd04512">
    <property type="entry name" value="Ntn_Asparaginase_2_like"/>
    <property type="match status" value="1"/>
</dbReference>
<keyword evidence="3" id="KW-0068">Autocatalytic cleavage</keyword>
<proteinExistence type="predicted"/>
<dbReference type="PANTHER" id="PTHR10188:SF6">
    <property type="entry name" value="N(4)-(BETA-N-ACETYLGLUCOSAMINYL)-L-ASPARAGINASE"/>
    <property type="match status" value="1"/>
</dbReference>
<dbReference type="FunFam" id="3.60.20.30:FF:000001">
    <property type="entry name" value="Isoaspartyl peptidase/L-asparaginase"/>
    <property type="match status" value="1"/>
</dbReference>
<evidence type="ECO:0000256" key="1">
    <source>
        <dbReference type="ARBA" id="ARBA00022670"/>
    </source>
</evidence>
<feature type="binding site" evidence="6">
    <location>
        <begin position="201"/>
        <end position="204"/>
    </location>
    <ligand>
        <name>substrate</name>
    </ligand>
</feature>
<dbReference type="GO" id="GO:0008233">
    <property type="term" value="F:peptidase activity"/>
    <property type="evidence" value="ECO:0007669"/>
    <property type="project" value="UniProtKB-KW"/>
</dbReference>
<evidence type="ECO:0000256" key="4">
    <source>
        <dbReference type="ARBA" id="ARBA00069124"/>
    </source>
</evidence>
<accession>A0A7V4DGQ9</accession>